<dbReference type="AlphaFoldDB" id="A0A0S4M3B6"/>
<dbReference type="Proteomes" id="UP000198651">
    <property type="component" value="Chromosome I"/>
</dbReference>
<keyword evidence="2" id="KW-1185">Reference proteome</keyword>
<name>A0A0S4M3B6_9BURK</name>
<organism evidence="1 2">
    <name type="scientific">Candidatus Ichthyocystis hellenicum</name>
    <dbReference type="NCBI Taxonomy" id="1561003"/>
    <lineage>
        <taxon>Bacteria</taxon>
        <taxon>Pseudomonadati</taxon>
        <taxon>Pseudomonadota</taxon>
        <taxon>Betaproteobacteria</taxon>
        <taxon>Burkholderiales</taxon>
        <taxon>Candidatus Ichthyocystis</taxon>
    </lineage>
</organism>
<proteinExistence type="predicted"/>
<protein>
    <submittedName>
        <fullName evidence="1">Uncharacterized protein</fullName>
    </submittedName>
</protein>
<dbReference type="EMBL" id="LN906597">
    <property type="protein sequence ID" value="CUT18261.1"/>
    <property type="molecule type" value="Genomic_DNA"/>
</dbReference>
<gene>
    <name evidence="1" type="ORF">Ark11_1463</name>
</gene>
<sequence>MYPYCSSNNLNVSDVSKAENISTNTAHGTDGSDQVPCKYSCESKNKDLDYYASVLPEGGSCYDRLDFDTVSTHEKLYQDNNCEEKLVPLSVFELNEVCGSNILETTICSGSEQLTTPSALKRPFVKYEPELELSNKKRIPLVTVTEPTIDIIGNIKQSSLQYSTNKQLKNCKKLEGYVTPKELRLRSYHRNNMCHAEFNASIYKDAMKKIDIDSKGLLNDIVLEEVRNTIKNRDPMKLRIDLSATYSNVRRYILEIFSPCINDIIHTSDILITPGMSISDLMFSCTTNDVFFDKLRENCEKILKNEREISNSSLSRLFQSYINFCSDNKKGRISSQKNKFLPILRDLIIGTISDLPNRIISEIKKFDPSEIINSLFLDSHGVFISKSLIRNLVSFFNSSKDEFVLNVDGDNNLNLLNKLLGRIGNLVRTFCIFHEEVLLPNEPMVEWISKYLLSDMYGISASFHKKLKLTTVDIPESQDDVSFEPEHKKHVSPINTVEEKFGLSEVDTIVYNVINTKIDIGYNSDQDEIKLLKKDETKLEEHTKSIRFNLRPYNRSNLNSAEFTSNIYEDAIKKIDVDSNALFKDVVLEEIKSSIVGKGFMKSSINLSLTYSNIIKYILDKISPYISYIITTSDVIINTNMSVSDIKYSCISNEIFFKELSYNCIKIADEIKLIPDNTFSNIIQSHVSFGSDGRFNIRHKKNKFCSKIKLLIIDTINNLPSNIINEIKKFKPHEIVKGTFSCIHGVSISKNLMRNLNLFFNYSKISNDRLSLDLLKNLFIKVYNQVKTSFIFHEGNIFFPDEPTAETLSRYLLSDMYGIPAKFHKKLKISPESSEKTHEFIDSINLEKDNMVNEHMNIESKLLKKSILAPQKKSKWEPALITSLNIYELALSMIKIDKGDFESSFIDKVRHTFLIKEHLSKKGEINIDFSITYARVKNYILETFYPFLKKIEEETKIKINIYPSITLDELQYSYISNEKFFSKLREFCNKVTKNIENCATNRIIDLMQCVLRLNDGFKKKIVLKKRRRVAFHKDMVKLLTRNISIVPEVIISSIKSLPRPKIVEEYLSPFHGIYIDNSSLLKLKSAFDFTQKKIICDPVLAGLVDRISLNIIDKFGDGKNACISLYLYKIINSYTVCGELSTYNYIRKLVRDELPIIKDKTLNDPIMIMHNDKIEAANQRMISEIFDKIESDLIGISIKSYRELCIKTYKSKLNTVILKKLFLL</sequence>
<reference evidence="2" key="1">
    <citation type="submission" date="2015-11" db="EMBL/GenBank/DDBJ databases">
        <authorList>
            <person name="Seth-Smith H.M.B."/>
        </authorList>
    </citation>
    <scope>NUCLEOTIDE SEQUENCE [LARGE SCALE GENOMIC DNA]</scope>
    <source>
        <strain evidence="2">2013Ark11</strain>
    </source>
</reference>
<dbReference type="RefSeq" id="WP_092343632.1">
    <property type="nucleotide sequence ID" value="NZ_LN906597.1"/>
</dbReference>
<evidence type="ECO:0000313" key="1">
    <source>
        <dbReference type="EMBL" id="CUT18261.1"/>
    </source>
</evidence>
<evidence type="ECO:0000313" key="2">
    <source>
        <dbReference type="Proteomes" id="UP000198651"/>
    </source>
</evidence>
<accession>A0A0S4M3B6</accession>